<dbReference type="Gene3D" id="2.60.120.10">
    <property type="entry name" value="Jelly Rolls"/>
    <property type="match status" value="1"/>
</dbReference>
<evidence type="ECO:0000259" key="1">
    <source>
        <dbReference type="PROSITE" id="PS51184"/>
    </source>
</evidence>
<dbReference type="EnsemblProtists" id="PYU1_T002084">
    <property type="protein sequence ID" value="PYU1_T002084"/>
    <property type="gene ID" value="PYU1_G002082"/>
</dbReference>
<reference evidence="3" key="1">
    <citation type="journal article" date="2010" name="Genome Biol.">
        <title>Genome sequence of the necrotrophic plant pathogen Pythium ultimum reveals original pathogenicity mechanisms and effector repertoire.</title>
        <authorList>
            <person name="Levesque C.A."/>
            <person name="Brouwer H."/>
            <person name="Cano L."/>
            <person name="Hamilton J.P."/>
            <person name="Holt C."/>
            <person name="Huitema E."/>
            <person name="Raffaele S."/>
            <person name="Robideau G.P."/>
            <person name="Thines M."/>
            <person name="Win J."/>
            <person name="Zerillo M.M."/>
            <person name="Beakes G.W."/>
            <person name="Boore J.L."/>
            <person name="Busam D."/>
            <person name="Dumas B."/>
            <person name="Ferriera S."/>
            <person name="Fuerstenberg S.I."/>
            <person name="Gachon C.M."/>
            <person name="Gaulin E."/>
            <person name="Govers F."/>
            <person name="Grenville-Briggs L."/>
            <person name="Horner N."/>
            <person name="Hostetler J."/>
            <person name="Jiang R.H."/>
            <person name="Johnson J."/>
            <person name="Krajaejun T."/>
            <person name="Lin H."/>
            <person name="Meijer H.J."/>
            <person name="Moore B."/>
            <person name="Morris P."/>
            <person name="Phuntmart V."/>
            <person name="Puiu D."/>
            <person name="Shetty J."/>
            <person name="Stajich J.E."/>
            <person name="Tripathy S."/>
            <person name="Wawra S."/>
            <person name="van West P."/>
            <person name="Whitty B.R."/>
            <person name="Coutinho P.M."/>
            <person name="Henrissat B."/>
            <person name="Martin F."/>
            <person name="Thomas P.D."/>
            <person name="Tyler B.M."/>
            <person name="De Vries R.P."/>
            <person name="Kamoun S."/>
            <person name="Yandell M."/>
            <person name="Tisserat N."/>
            <person name="Buell C.R."/>
        </authorList>
    </citation>
    <scope>NUCLEOTIDE SEQUENCE</scope>
    <source>
        <strain evidence="3">DAOM:BR144</strain>
    </source>
</reference>
<dbReference type="Proteomes" id="UP000019132">
    <property type="component" value="Unassembled WGS sequence"/>
</dbReference>
<evidence type="ECO:0000313" key="2">
    <source>
        <dbReference type="EnsemblProtists" id="PYU1_T002084"/>
    </source>
</evidence>
<proteinExistence type="predicted"/>
<dbReference type="Pfam" id="PF13621">
    <property type="entry name" value="Cupin_8"/>
    <property type="match status" value="1"/>
</dbReference>
<protein>
    <recommendedName>
        <fullName evidence="1">JmjC domain-containing protein</fullName>
    </recommendedName>
</protein>
<dbReference type="PANTHER" id="PTHR12461:SF98">
    <property type="entry name" value="CUPIN-LIKE DOMAIN-CONTAINING PROTEIN"/>
    <property type="match status" value="1"/>
</dbReference>
<dbReference type="VEuPathDB" id="FungiDB:PYU1_G002082"/>
<dbReference type="InterPro" id="IPR041667">
    <property type="entry name" value="Cupin_8"/>
</dbReference>
<reference evidence="3" key="2">
    <citation type="submission" date="2010-04" db="EMBL/GenBank/DDBJ databases">
        <authorList>
            <person name="Buell R."/>
            <person name="Hamilton J."/>
            <person name="Hostetler J."/>
        </authorList>
    </citation>
    <scope>NUCLEOTIDE SEQUENCE [LARGE SCALE GENOMIC DNA]</scope>
    <source>
        <strain evidence="3">DAOM:BR144</strain>
    </source>
</reference>
<dbReference type="InterPro" id="IPR014710">
    <property type="entry name" value="RmlC-like_jellyroll"/>
</dbReference>
<feature type="domain" description="JmjC" evidence="1">
    <location>
        <begin position="246"/>
        <end position="389"/>
    </location>
</feature>
<dbReference type="AlphaFoldDB" id="K3WAU3"/>
<dbReference type="PROSITE" id="PS51184">
    <property type="entry name" value="JMJC"/>
    <property type="match status" value="1"/>
</dbReference>
<dbReference type="STRING" id="431595.K3WAU3"/>
<evidence type="ECO:0000313" key="3">
    <source>
        <dbReference type="Proteomes" id="UP000019132"/>
    </source>
</evidence>
<dbReference type="InterPro" id="IPR003347">
    <property type="entry name" value="JmjC_dom"/>
</dbReference>
<dbReference type="PANTHER" id="PTHR12461">
    <property type="entry name" value="HYPOXIA-INDUCIBLE FACTOR 1 ALPHA INHIBITOR-RELATED"/>
    <property type="match status" value="1"/>
</dbReference>
<reference evidence="2" key="3">
    <citation type="submission" date="2015-02" db="UniProtKB">
        <authorList>
            <consortium name="EnsemblProtists"/>
        </authorList>
    </citation>
    <scope>IDENTIFICATION</scope>
    <source>
        <strain evidence="2">DAOM BR144</strain>
    </source>
</reference>
<organism evidence="2 3">
    <name type="scientific">Globisporangium ultimum (strain ATCC 200006 / CBS 805.95 / DAOM BR144)</name>
    <name type="common">Pythium ultimum</name>
    <dbReference type="NCBI Taxonomy" id="431595"/>
    <lineage>
        <taxon>Eukaryota</taxon>
        <taxon>Sar</taxon>
        <taxon>Stramenopiles</taxon>
        <taxon>Oomycota</taxon>
        <taxon>Peronosporomycetes</taxon>
        <taxon>Pythiales</taxon>
        <taxon>Pythiaceae</taxon>
        <taxon>Globisporangium</taxon>
    </lineage>
</organism>
<dbReference type="HOGENOM" id="CLU_050615_0_0_1"/>
<keyword evidence="3" id="KW-1185">Reference proteome</keyword>
<dbReference type="InParanoid" id="K3WAU3"/>
<dbReference type="OMA" id="HFMYYSK"/>
<sequence length="398" mass="44420">MRCVAITPTRHAVNDGDAEGHASLAPAVLLDGRAMAKPLPQVYPNGAVNRHRCDLPALRYQCDLNVSVGCMAYPQLFPTGDLLKNWSPEDPGKQPAHIFDSICRFNVSSPYELQLAQVFHQMEVPFITYGIPELDRASTKWTDEYLTEKLRPDELYKVHIANNSHFMYYSKSMARLDEPPTYASKWWTYPQFVDAVAGTKAIEKKGSDGDHANHPYYYLMLKALDIKKRTPFVYEELEFLDPSAGEAKRKYGDLFIRDTQDALARGLRCRLGMQGIITEGHFDAGLNMITMVRGAKRYILSPPSVCSCLGIITSGASARHTRLNWSNVAALSSDAYACPATEVVVAAGDVLYVPSYWYHHIVSLDESIQCNIRSGVILRDDVKDFLAQCGFPPVTEAA</sequence>
<dbReference type="eggNOG" id="KOG2132">
    <property type="taxonomic scope" value="Eukaryota"/>
</dbReference>
<name>K3WAU3_GLOUD</name>
<dbReference type="SUPFAM" id="SSF51197">
    <property type="entry name" value="Clavaminate synthase-like"/>
    <property type="match status" value="1"/>
</dbReference>
<dbReference type="EMBL" id="GL376634">
    <property type="status" value="NOT_ANNOTATED_CDS"/>
    <property type="molecule type" value="Genomic_DNA"/>
</dbReference>
<accession>K3WAU3</accession>